<organism evidence="2 3">
    <name type="scientific">Sphingomonas sabuli</name>
    <dbReference type="NCBI Taxonomy" id="2764186"/>
    <lineage>
        <taxon>Bacteria</taxon>
        <taxon>Pseudomonadati</taxon>
        <taxon>Pseudomonadota</taxon>
        <taxon>Alphaproteobacteria</taxon>
        <taxon>Sphingomonadales</taxon>
        <taxon>Sphingomonadaceae</taxon>
        <taxon>Sphingomonas</taxon>
    </lineage>
</organism>
<feature type="transmembrane region" description="Helical" evidence="1">
    <location>
        <begin position="188"/>
        <end position="211"/>
    </location>
</feature>
<proteinExistence type="predicted"/>
<dbReference type="Proteomes" id="UP000515861">
    <property type="component" value="Chromosome"/>
</dbReference>
<gene>
    <name evidence="2" type="ORF">H8M03_00330</name>
</gene>
<feature type="transmembrane region" description="Helical" evidence="1">
    <location>
        <begin position="58"/>
        <end position="80"/>
    </location>
</feature>
<keyword evidence="1" id="KW-0812">Transmembrane</keyword>
<sequence length="275" mass="27558">MAGLSISKAWEDSKARLAADGKLMVAVALALIMLPQAVVVLAAPPAALSGAEPGGESSALMLAATILALVGQLAIARLAIGPATSVGDSIAHGFKRLLPLIGAVLILALVVILIAIPLTMLLVGVDGLEAAAAGGTATSGLGLTVLLLVIIALLVGARFLLLVPVATAEPGGPIHILKRCSALVSGHYIKLIGFVLLLLILLMIITLAIQLGGGSLIQLFLDIKPFSVGALLYGLLVSALQAAIAVPFSVLVSQIYLQLAGGGDSETVSVPSSGT</sequence>
<keyword evidence="1" id="KW-0472">Membrane</keyword>
<feature type="transmembrane region" description="Helical" evidence="1">
    <location>
        <begin position="100"/>
        <end position="123"/>
    </location>
</feature>
<protein>
    <recommendedName>
        <fullName evidence="4">Glycerophosphoryl diester phosphodiesterase membrane domain-containing protein</fullName>
    </recommendedName>
</protein>
<dbReference type="EMBL" id="CP060697">
    <property type="protein sequence ID" value="QNM82859.1"/>
    <property type="molecule type" value="Genomic_DNA"/>
</dbReference>
<feature type="transmembrane region" description="Helical" evidence="1">
    <location>
        <begin position="143"/>
        <end position="167"/>
    </location>
</feature>
<evidence type="ECO:0000313" key="3">
    <source>
        <dbReference type="Proteomes" id="UP000515861"/>
    </source>
</evidence>
<accession>A0A7G9L2L0</accession>
<feature type="transmembrane region" description="Helical" evidence="1">
    <location>
        <begin position="231"/>
        <end position="252"/>
    </location>
</feature>
<evidence type="ECO:0000256" key="1">
    <source>
        <dbReference type="SAM" id="Phobius"/>
    </source>
</evidence>
<evidence type="ECO:0008006" key="4">
    <source>
        <dbReference type="Google" id="ProtNLM"/>
    </source>
</evidence>
<keyword evidence="3" id="KW-1185">Reference proteome</keyword>
<evidence type="ECO:0000313" key="2">
    <source>
        <dbReference type="EMBL" id="QNM82859.1"/>
    </source>
</evidence>
<keyword evidence="1" id="KW-1133">Transmembrane helix</keyword>
<reference evidence="2 3" key="1">
    <citation type="submission" date="2020-08" db="EMBL/GenBank/DDBJ databases">
        <title>Sphingomonas sp. sand1-3 16S ribosomal RNA gene Genome sequencing and assembly.</title>
        <authorList>
            <person name="Kang M."/>
        </authorList>
    </citation>
    <scope>NUCLEOTIDE SEQUENCE [LARGE SCALE GENOMIC DNA]</scope>
    <source>
        <strain evidence="3">sand1-3</strain>
    </source>
</reference>
<name>A0A7G9L2L0_9SPHN</name>
<dbReference type="RefSeq" id="WP_187479814.1">
    <property type="nucleotide sequence ID" value="NZ_CP060697.1"/>
</dbReference>
<dbReference type="KEGG" id="ssau:H8M03_00330"/>
<dbReference type="AlphaFoldDB" id="A0A7G9L2L0"/>